<evidence type="ECO:0000313" key="2">
    <source>
        <dbReference type="Proteomes" id="UP001289615"/>
    </source>
</evidence>
<proteinExistence type="predicted"/>
<dbReference type="Proteomes" id="UP001289615">
    <property type="component" value="Unassembled WGS sequence"/>
</dbReference>
<gene>
    <name evidence="1" type="ORF">U6C28_07400</name>
</gene>
<reference evidence="1 2" key="1">
    <citation type="submission" date="2023-12" db="EMBL/GenBank/DDBJ databases">
        <title>Genome comparison identifies genes involved in endophytic behavior of Lysinibacillus irui and provides insights into its role as a plant-growth promoting bacterium.</title>
        <authorList>
            <person name="Hilario S."/>
            <person name="Matos I."/>
            <person name="Goncalves M.F.M."/>
            <person name="Pardo C.A."/>
            <person name="Santos M.J."/>
        </authorList>
    </citation>
    <scope>NUCLEOTIDE SEQUENCE [LARGE SCALE GENOMIC DNA]</scope>
    <source>
        <strain evidence="1 2">B3</strain>
    </source>
</reference>
<comment type="caution">
    <text evidence="1">The sequence shown here is derived from an EMBL/GenBank/DDBJ whole genome shotgun (WGS) entry which is preliminary data.</text>
</comment>
<keyword evidence="2" id="KW-1185">Reference proteome</keyword>
<name>A0ABU5NJC2_9BACI</name>
<accession>A0ABU5NJC2</accession>
<evidence type="ECO:0000313" key="1">
    <source>
        <dbReference type="EMBL" id="MEA0976124.1"/>
    </source>
</evidence>
<protein>
    <submittedName>
        <fullName evidence="1">Uncharacterized protein</fullName>
    </submittedName>
</protein>
<sequence length="198" mass="23244">MFESNKRILYILVHSNYTLIQELLKNMFTMYRPSWEIDTINLPSEIVIRINANKKYDVVLIDTSHKHFTHNIPYLKNLETMKCQIIFMTDENIGELHFYTSNISNCKIINKNMTIEQLVHIIEGDSIEIVDTRRVGELNNLDMNVLTELAKGHSIDYLCNSQKFTNIEIEQAIRNINSYFGTSHYLEAVYKAYTEKLI</sequence>
<organism evidence="1 2">
    <name type="scientific">Lysinibacillus irui</name>
    <dbReference type="NCBI Taxonomy" id="2998077"/>
    <lineage>
        <taxon>Bacteria</taxon>
        <taxon>Bacillati</taxon>
        <taxon>Bacillota</taxon>
        <taxon>Bacilli</taxon>
        <taxon>Bacillales</taxon>
        <taxon>Bacillaceae</taxon>
        <taxon>Lysinibacillus</taxon>
    </lineage>
</organism>
<dbReference type="EMBL" id="JAXUIA010000003">
    <property type="protein sequence ID" value="MEA0976124.1"/>
    <property type="molecule type" value="Genomic_DNA"/>
</dbReference>
<dbReference type="RefSeq" id="WP_322611147.1">
    <property type="nucleotide sequence ID" value="NZ_JAXLNX010000006.1"/>
</dbReference>